<keyword evidence="2" id="KW-1185">Reference proteome</keyword>
<reference evidence="1 2" key="1">
    <citation type="submission" date="2019-04" db="EMBL/GenBank/DDBJ databases">
        <title>High contiguity whole genome sequence and gene annotation resource for two Venturia nashicola isolates.</title>
        <authorList>
            <person name="Prokchorchik M."/>
            <person name="Won K."/>
            <person name="Lee Y."/>
            <person name="Choi E.D."/>
            <person name="Segonzac C."/>
            <person name="Sohn K.H."/>
        </authorList>
    </citation>
    <scope>NUCLEOTIDE SEQUENCE [LARGE SCALE GENOMIC DNA]</scope>
    <source>
        <strain evidence="1 2">PRI2</strain>
    </source>
</reference>
<evidence type="ECO:0000313" key="1">
    <source>
        <dbReference type="EMBL" id="TID23470.1"/>
    </source>
</evidence>
<evidence type="ECO:0000313" key="2">
    <source>
        <dbReference type="Proteomes" id="UP000298493"/>
    </source>
</evidence>
<accession>A0A4Z1PJB1</accession>
<name>A0A4Z1PJB1_9PEZI</name>
<organism evidence="1 2">
    <name type="scientific">Venturia nashicola</name>
    <dbReference type="NCBI Taxonomy" id="86259"/>
    <lineage>
        <taxon>Eukaryota</taxon>
        <taxon>Fungi</taxon>
        <taxon>Dikarya</taxon>
        <taxon>Ascomycota</taxon>
        <taxon>Pezizomycotina</taxon>
        <taxon>Dothideomycetes</taxon>
        <taxon>Pleosporomycetidae</taxon>
        <taxon>Venturiales</taxon>
        <taxon>Venturiaceae</taxon>
        <taxon>Venturia</taxon>
    </lineage>
</organism>
<comment type="caution">
    <text evidence="1">The sequence shown here is derived from an EMBL/GenBank/DDBJ whole genome shotgun (WGS) entry which is preliminary data.</text>
</comment>
<proteinExistence type="predicted"/>
<dbReference type="Proteomes" id="UP000298493">
    <property type="component" value="Unassembled WGS sequence"/>
</dbReference>
<dbReference type="OrthoDB" id="428577at2759"/>
<dbReference type="EMBL" id="SNSC02000006">
    <property type="protein sequence ID" value="TID23470.1"/>
    <property type="molecule type" value="Genomic_DNA"/>
</dbReference>
<gene>
    <name evidence="1" type="ORF">E6O75_ATG03106</name>
</gene>
<dbReference type="AlphaFoldDB" id="A0A4Z1PJB1"/>
<protein>
    <submittedName>
        <fullName evidence="1">Uncharacterized protein</fullName>
    </submittedName>
</protein>
<sequence length="92" mass="10555">MGGHDTNAFVNVYHEKKEWRRYWSEAICVSLKILKDTGPDDDQRLSGLWCPNSRETYVAKMSPRRWAGLVKDTLTSCALVVMTNDCLGFKKD</sequence>